<keyword evidence="3" id="KW-1185">Reference proteome</keyword>
<proteinExistence type="predicted"/>
<dbReference type="Proteomes" id="UP000053240">
    <property type="component" value="Unassembled WGS sequence"/>
</dbReference>
<sequence length="93" mass="10310">MNPPLLYLDHPTDVVLWTLAKEVLVPLYCLGVLIFLKMLVPNPNFPEVSKPGRLLRIHHDILPENHSVAVVADWATANGTVVRLPLTAALEVI</sequence>
<dbReference type="AlphaFoldDB" id="A0A0N0PDL2"/>
<feature type="transmembrane region" description="Helical" evidence="1">
    <location>
        <begin position="14"/>
        <end position="36"/>
    </location>
</feature>
<evidence type="ECO:0000313" key="2">
    <source>
        <dbReference type="EMBL" id="KPJ17204.1"/>
    </source>
</evidence>
<keyword evidence="1" id="KW-1133">Transmembrane helix</keyword>
<keyword evidence="1" id="KW-0472">Membrane</keyword>
<organism evidence="2 3">
    <name type="scientific">Papilio machaon</name>
    <name type="common">Old World swallowtail butterfly</name>
    <dbReference type="NCBI Taxonomy" id="76193"/>
    <lineage>
        <taxon>Eukaryota</taxon>
        <taxon>Metazoa</taxon>
        <taxon>Ecdysozoa</taxon>
        <taxon>Arthropoda</taxon>
        <taxon>Hexapoda</taxon>
        <taxon>Insecta</taxon>
        <taxon>Pterygota</taxon>
        <taxon>Neoptera</taxon>
        <taxon>Endopterygota</taxon>
        <taxon>Lepidoptera</taxon>
        <taxon>Glossata</taxon>
        <taxon>Ditrysia</taxon>
        <taxon>Papilionoidea</taxon>
        <taxon>Papilionidae</taxon>
        <taxon>Papilioninae</taxon>
        <taxon>Papilio</taxon>
    </lineage>
</organism>
<name>A0A0N0PDL2_PAPMA</name>
<dbReference type="InParanoid" id="A0A0N0PDL2"/>
<keyword evidence="1" id="KW-0812">Transmembrane</keyword>
<evidence type="ECO:0000256" key="1">
    <source>
        <dbReference type="SAM" id="Phobius"/>
    </source>
</evidence>
<dbReference type="EMBL" id="KQ460199">
    <property type="protein sequence ID" value="KPJ17204.1"/>
    <property type="molecule type" value="Genomic_DNA"/>
</dbReference>
<protein>
    <submittedName>
        <fullName evidence="2">Uncharacterized protein</fullName>
    </submittedName>
</protein>
<reference evidence="2 3" key="1">
    <citation type="journal article" date="2015" name="Nat. Commun.">
        <title>Outbred genome sequencing and CRISPR/Cas9 gene editing in butterflies.</title>
        <authorList>
            <person name="Li X."/>
            <person name="Fan D."/>
            <person name="Zhang W."/>
            <person name="Liu G."/>
            <person name="Zhang L."/>
            <person name="Zhao L."/>
            <person name="Fang X."/>
            <person name="Chen L."/>
            <person name="Dong Y."/>
            <person name="Chen Y."/>
            <person name="Ding Y."/>
            <person name="Zhao R."/>
            <person name="Feng M."/>
            <person name="Zhu Y."/>
            <person name="Feng Y."/>
            <person name="Jiang X."/>
            <person name="Zhu D."/>
            <person name="Xiang H."/>
            <person name="Feng X."/>
            <person name="Li S."/>
            <person name="Wang J."/>
            <person name="Zhang G."/>
            <person name="Kronforst M.R."/>
            <person name="Wang W."/>
        </authorList>
    </citation>
    <scope>NUCLEOTIDE SEQUENCE [LARGE SCALE GENOMIC DNA]</scope>
    <source>
        <strain evidence="2">Ya'a_city_454_Pm</strain>
        <tissue evidence="2">Whole body</tissue>
    </source>
</reference>
<evidence type="ECO:0000313" key="3">
    <source>
        <dbReference type="Proteomes" id="UP000053240"/>
    </source>
</evidence>
<gene>
    <name evidence="2" type="ORF">RR48_01106</name>
</gene>
<accession>A0A0N0PDL2</accession>